<keyword evidence="3" id="KW-0547">Nucleotide-binding</keyword>
<keyword evidence="2" id="KW-0677">Repeat</keyword>
<dbReference type="RefSeq" id="XP_034106100.1">
    <property type="nucleotide sequence ID" value="XM_034250209.2"/>
</dbReference>
<keyword evidence="6" id="KW-0067">ATP-binding</keyword>
<accession>A0A6P8X4C9</accession>
<dbReference type="GeneID" id="117569149"/>
<dbReference type="PANTHER" id="PTHR22655">
    <property type="entry name" value="ATP-DEPENDENT RNA HELICASE TDRD12-RELATED"/>
    <property type="match status" value="1"/>
</dbReference>
<protein>
    <recommendedName>
        <fullName evidence="1">RNA helicase</fullName>
        <ecNumber evidence="1">3.6.4.13</ecNumber>
    </recommendedName>
</protein>
<keyword evidence="8" id="KW-1185">Reference proteome</keyword>
<evidence type="ECO:0000256" key="4">
    <source>
        <dbReference type="ARBA" id="ARBA00022801"/>
    </source>
</evidence>
<evidence type="ECO:0000256" key="6">
    <source>
        <dbReference type="ARBA" id="ARBA00022840"/>
    </source>
</evidence>
<dbReference type="SUPFAM" id="SSF52540">
    <property type="entry name" value="P-loop containing nucleoside triphosphate hydrolases"/>
    <property type="match status" value="1"/>
</dbReference>
<dbReference type="GO" id="GO:0016787">
    <property type="term" value="F:hydrolase activity"/>
    <property type="evidence" value="ECO:0007669"/>
    <property type="project" value="UniProtKB-KW"/>
</dbReference>
<comment type="catalytic activity">
    <reaction evidence="7">
        <text>ATP + H2O = ADP + phosphate + H(+)</text>
        <dbReference type="Rhea" id="RHEA:13065"/>
        <dbReference type="ChEBI" id="CHEBI:15377"/>
        <dbReference type="ChEBI" id="CHEBI:15378"/>
        <dbReference type="ChEBI" id="CHEBI:30616"/>
        <dbReference type="ChEBI" id="CHEBI:43474"/>
        <dbReference type="ChEBI" id="CHEBI:456216"/>
        <dbReference type="EC" id="3.6.4.13"/>
    </reaction>
</comment>
<name>A0A6P8X4C9_DROAB</name>
<sequence length="635" mass="72605">MDCLVHRQQSAKESEHDVLSSQIIGGNSVLLIDSAKRNLDDYVQPLCQHVREKGNQFITILLVATRKRLLELQHQVSVELDSREFATCCTTNQQATEMLARGHGLLLATTKQLGAMQSEQQFRSAPIGCLVFDELERLLAYGGSFFQALKLTLYKLCPSTQIVVTTRLWLAEEMEQLLRHAKQPLLLFKDLLEAAAYGGCSWQVQMGNSFEEQLQQLLAYLQTHSPQHQRTLIYCARHEDFLELKKQLSSYDVLLHRGRQDKQRIEQWQRKHAGKILLLQAHAPELQVENAQSVVHFNMPPTWSQFRKRFAVYKGEIRNALLPVESDQQLRSLVLLDRQHEQSLPQLLEFMQHHSQPIDEQLAKAHSQLLTNREESLMARQAVLCPVMLLYGSCRILPTCQYRHLLSDIDRNCATVPSGGLIRFQLLKICTPSHFAARLVSQRASTKCHWQSLSMQQRYAELQQQLRSHFATTEHRVAVSDVQLQQICVRQMTDSFERVCVTFVPNSSAPDTTVRVKHLDLSTVIHHAKLSELFICPLELQQVQPLALDVRLSGVVPYNGEEIWQSSDNVLISDLLHPGGIYEVHVDYALSQTIFVSCLQLNAQDYAEQLQIRQLGLLDESVKKRLSELIHDKEG</sequence>
<evidence type="ECO:0000256" key="3">
    <source>
        <dbReference type="ARBA" id="ARBA00022741"/>
    </source>
</evidence>
<dbReference type="Proteomes" id="UP000515160">
    <property type="component" value="Chromosome 3"/>
</dbReference>
<evidence type="ECO:0000313" key="9">
    <source>
        <dbReference type="RefSeq" id="XP_034106100.1"/>
    </source>
</evidence>
<evidence type="ECO:0000256" key="5">
    <source>
        <dbReference type="ARBA" id="ARBA00022806"/>
    </source>
</evidence>
<evidence type="ECO:0000256" key="7">
    <source>
        <dbReference type="ARBA" id="ARBA00047984"/>
    </source>
</evidence>
<evidence type="ECO:0000256" key="2">
    <source>
        <dbReference type="ARBA" id="ARBA00022737"/>
    </source>
</evidence>
<dbReference type="InterPro" id="IPR027417">
    <property type="entry name" value="P-loop_NTPase"/>
</dbReference>
<proteinExistence type="predicted"/>
<dbReference type="PANTHER" id="PTHR22655:SF2">
    <property type="entry name" value="ATP-DEPENDENT RNA HELICASE TDRD12-RELATED"/>
    <property type="match status" value="1"/>
</dbReference>
<dbReference type="GO" id="GO:0042078">
    <property type="term" value="P:germ-line stem cell division"/>
    <property type="evidence" value="ECO:0007669"/>
    <property type="project" value="TreeGrafter"/>
</dbReference>
<dbReference type="Gene3D" id="3.40.50.300">
    <property type="entry name" value="P-loop containing nucleotide triphosphate hydrolases"/>
    <property type="match status" value="2"/>
</dbReference>
<keyword evidence="4" id="KW-0378">Hydrolase</keyword>
<dbReference type="OrthoDB" id="249932at2759"/>
<evidence type="ECO:0000256" key="1">
    <source>
        <dbReference type="ARBA" id="ARBA00012552"/>
    </source>
</evidence>
<dbReference type="GO" id="GO:0003724">
    <property type="term" value="F:RNA helicase activity"/>
    <property type="evidence" value="ECO:0007669"/>
    <property type="project" value="UniProtKB-EC"/>
</dbReference>
<keyword evidence="5 9" id="KW-0347">Helicase</keyword>
<dbReference type="EC" id="3.6.4.13" evidence="1"/>
<evidence type="ECO:0000313" key="8">
    <source>
        <dbReference type="Proteomes" id="UP000515160"/>
    </source>
</evidence>
<dbReference type="GO" id="GO:0005524">
    <property type="term" value="F:ATP binding"/>
    <property type="evidence" value="ECO:0007669"/>
    <property type="project" value="UniProtKB-KW"/>
</dbReference>
<dbReference type="AlphaFoldDB" id="A0A6P8X4C9"/>
<organism evidence="8 9">
    <name type="scientific">Drosophila albomicans</name>
    <name type="common">Fruit fly</name>
    <dbReference type="NCBI Taxonomy" id="7291"/>
    <lineage>
        <taxon>Eukaryota</taxon>
        <taxon>Metazoa</taxon>
        <taxon>Ecdysozoa</taxon>
        <taxon>Arthropoda</taxon>
        <taxon>Hexapoda</taxon>
        <taxon>Insecta</taxon>
        <taxon>Pterygota</taxon>
        <taxon>Neoptera</taxon>
        <taxon>Endopterygota</taxon>
        <taxon>Diptera</taxon>
        <taxon>Brachycera</taxon>
        <taxon>Muscomorpha</taxon>
        <taxon>Ephydroidea</taxon>
        <taxon>Drosophilidae</taxon>
        <taxon>Drosophila</taxon>
    </lineage>
</organism>
<gene>
    <name evidence="9" type="primary">LOC117569149</name>
</gene>
<reference evidence="9" key="1">
    <citation type="submission" date="2025-08" db="UniProtKB">
        <authorList>
            <consortium name="RefSeq"/>
        </authorList>
    </citation>
    <scope>IDENTIFICATION</scope>
    <source>
        <strain evidence="9">15112-1751.03</strain>
        <tissue evidence="9">Whole Adult</tissue>
    </source>
</reference>